<keyword evidence="3" id="KW-0378">Hydrolase</keyword>
<dbReference type="GO" id="GO:0004806">
    <property type="term" value="F:triacylglycerol lipase activity"/>
    <property type="evidence" value="ECO:0007669"/>
    <property type="project" value="TreeGrafter"/>
</dbReference>
<keyword evidence="1" id="KW-0732">Signal</keyword>
<sequence>MKHPGLSILLLSLTILFSPAVQAQENWGSYVQAVPVKAYAGKKFRVQVSALIQGVEDDASGALWARVHRTNDQYGFFKIDNDNPMRASEWKSYFLEGTFDPDADTLLAGLIVQYNGTFYFDDFQVSVESGRNKWRTIYQNNFEDKDPLLKPGIGDGNQGVNALYNQAVTPTQGRKGRQAIVITAKDVPNYGSNPKAGKYADINGIKLYYEVYGSGAPLVVLHGNGGSISNVTPHYPELIKKYKVIAVDSRAHGKSTDTDAPLTYEQMAADVNALLDQLQIDSTFIWGQSDGAILGLILAMDHPRKVKRVLAYGSNVQPDSSAIFYWGIQAIEKAYRDGTPHEKKLNKLMLDYPHISYERLKTIKAPVLVMAGDRDIIRPEHTLKIFQSIPNSQLCILPGSTHGGSWEKRELFLELLNTFFLEPFTMPDTKSWF</sequence>
<dbReference type="GO" id="GO:0046503">
    <property type="term" value="P:glycerolipid catabolic process"/>
    <property type="evidence" value="ECO:0007669"/>
    <property type="project" value="TreeGrafter"/>
</dbReference>
<evidence type="ECO:0000313" key="3">
    <source>
        <dbReference type="EMBL" id="MBT1690684.1"/>
    </source>
</evidence>
<dbReference type="EMBL" id="JAHESC010000080">
    <property type="protein sequence ID" value="MBT1690684.1"/>
    <property type="molecule type" value="Genomic_DNA"/>
</dbReference>
<protein>
    <submittedName>
        <fullName evidence="3">Alpha/beta hydrolase</fullName>
    </submittedName>
</protein>
<dbReference type="Gene3D" id="2.60.120.260">
    <property type="entry name" value="Galactose-binding domain-like"/>
    <property type="match status" value="1"/>
</dbReference>
<organism evidence="3 4">
    <name type="scientific">Dawidia soli</name>
    <dbReference type="NCBI Taxonomy" id="2782352"/>
    <lineage>
        <taxon>Bacteria</taxon>
        <taxon>Pseudomonadati</taxon>
        <taxon>Bacteroidota</taxon>
        <taxon>Cytophagia</taxon>
        <taxon>Cytophagales</taxon>
        <taxon>Chryseotaleaceae</taxon>
        <taxon>Dawidia</taxon>
    </lineage>
</organism>
<dbReference type="InterPro" id="IPR000073">
    <property type="entry name" value="AB_hydrolase_1"/>
</dbReference>
<evidence type="ECO:0000256" key="1">
    <source>
        <dbReference type="SAM" id="SignalP"/>
    </source>
</evidence>
<proteinExistence type="predicted"/>
<comment type="caution">
    <text evidence="3">The sequence shown here is derived from an EMBL/GenBank/DDBJ whole genome shotgun (WGS) entry which is preliminary data.</text>
</comment>
<dbReference type="RefSeq" id="WP_254094374.1">
    <property type="nucleotide sequence ID" value="NZ_JAHESC010000080.1"/>
</dbReference>
<dbReference type="SUPFAM" id="SSF53474">
    <property type="entry name" value="alpha/beta-Hydrolases"/>
    <property type="match status" value="1"/>
</dbReference>
<evidence type="ECO:0000259" key="2">
    <source>
        <dbReference type="Pfam" id="PF00561"/>
    </source>
</evidence>
<dbReference type="PANTHER" id="PTHR43433:SF5">
    <property type="entry name" value="AB HYDROLASE-1 DOMAIN-CONTAINING PROTEIN"/>
    <property type="match status" value="1"/>
</dbReference>
<gene>
    <name evidence="3" type="ORF">KK078_29235</name>
</gene>
<dbReference type="InterPro" id="IPR050471">
    <property type="entry name" value="AB_hydrolase"/>
</dbReference>
<dbReference type="PANTHER" id="PTHR43433">
    <property type="entry name" value="HYDROLASE, ALPHA/BETA FOLD FAMILY PROTEIN"/>
    <property type="match status" value="1"/>
</dbReference>
<keyword evidence="4" id="KW-1185">Reference proteome</keyword>
<dbReference type="Proteomes" id="UP001319180">
    <property type="component" value="Unassembled WGS sequence"/>
</dbReference>
<reference evidence="3 4" key="1">
    <citation type="submission" date="2021-05" db="EMBL/GenBank/DDBJ databases">
        <title>A Polyphasic approach of four new species of the genus Ohtaekwangia: Ohtaekwangia histidinii sp. nov., Ohtaekwangia cretensis sp. nov., Ohtaekwangia indiensis sp. nov., Ohtaekwangia reichenbachii sp. nov. from diverse environment.</title>
        <authorList>
            <person name="Octaviana S."/>
        </authorList>
    </citation>
    <scope>NUCLEOTIDE SEQUENCE [LARGE SCALE GENOMIC DNA]</scope>
    <source>
        <strain evidence="3 4">PWU37</strain>
    </source>
</reference>
<accession>A0AAP2DF97</accession>
<feature type="domain" description="AB hydrolase-1" evidence="2">
    <location>
        <begin position="217"/>
        <end position="314"/>
    </location>
</feature>
<dbReference type="AlphaFoldDB" id="A0AAP2DF97"/>
<feature type="signal peptide" evidence="1">
    <location>
        <begin position="1"/>
        <end position="23"/>
    </location>
</feature>
<name>A0AAP2DF97_9BACT</name>
<evidence type="ECO:0000313" key="4">
    <source>
        <dbReference type="Proteomes" id="UP001319180"/>
    </source>
</evidence>
<dbReference type="Pfam" id="PF00561">
    <property type="entry name" value="Abhydrolase_1"/>
    <property type="match status" value="1"/>
</dbReference>
<dbReference type="InterPro" id="IPR029058">
    <property type="entry name" value="AB_hydrolase_fold"/>
</dbReference>
<dbReference type="Gene3D" id="3.40.50.1820">
    <property type="entry name" value="alpha/beta hydrolase"/>
    <property type="match status" value="1"/>
</dbReference>
<feature type="chain" id="PRO_5042905913" evidence="1">
    <location>
        <begin position="24"/>
        <end position="433"/>
    </location>
</feature>